<dbReference type="GO" id="GO:0030198">
    <property type="term" value="P:extracellular matrix organization"/>
    <property type="evidence" value="ECO:0007669"/>
    <property type="project" value="TreeGrafter"/>
</dbReference>
<dbReference type="Pfam" id="PF01759">
    <property type="entry name" value="NTR"/>
    <property type="match status" value="1"/>
</dbReference>
<gene>
    <name evidence="6" type="ORF">F2P81_004070</name>
</gene>
<dbReference type="Pfam" id="PF05986">
    <property type="entry name" value="ADAMTS_spacer1"/>
    <property type="match status" value="1"/>
</dbReference>
<keyword evidence="2" id="KW-0964">Secreted</keyword>
<dbReference type="InterPro" id="IPR001134">
    <property type="entry name" value="Netrin_domain"/>
</dbReference>
<dbReference type="InterPro" id="IPR050439">
    <property type="entry name" value="ADAMTS_ADAMTS-like"/>
</dbReference>
<dbReference type="GO" id="GO:0006508">
    <property type="term" value="P:proteolysis"/>
    <property type="evidence" value="ECO:0007669"/>
    <property type="project" value="TreeGrafter"/>
</dbReference>
<dbReference type="SUPFAM" id="SSF50242">
    <property type="entry name" value="TIMP-like"/>
    <property type="match status" value="1"/>
</dbReference>
<protein>
    <recommendedName>
        <fullName evidence="5">NTR domain-containing protein</fullName>
    </recommendedName>
</protein>
<reference evidence="6 7" key="1">
    <citation type="submission" date="2019-06" db="EMBL/GenBank/DDBJ databases">
        <title>Draft genomes of female and male turbot (Scophthalmus maximus).</title>
        <authorList>
            <person name="Xu H."/>
            <person name="Xu X.-W."/>
            <person name="Shao C."/>
            <person name="Chen S."/>
        </authorList>
    </citation>
    <scope>NUCLEOTIDE SEQUENCE [LARGE SCALE GENOMIC DNA]</scope>
    <source>
        <strain evidence="6">Ysfricsl-2016a</strain>
        <tissue evidence="6">Blood</tissue>
    </source>
</reference>
<dbReference type="AlphaFoldDB" id="A0A6A4T9H4"/>
<dbReference type="GO" id="GO:0005576">
    <property type="term" value="C:extracellular region"/>
    <property type="evidence" value="ECO:0007669"/>
    <property type="project" value="UniProtKB-SubCell"/>
</dbReference>
<comment type="caution">
    <text evidence="6">The sequence shown here is derived from an EMBL/GenBank/DDBJ whole genome shotgun (WGS) entry which is preliminary data.</text>
</comment>
<feature type="compositionally biased region" description="Low complexity" evidence="4">
    <location>
        <begin position="156"/>
        <end position="176"/>
    </location>
</feature>
<dbReference type="Gene3D" id="2.40.50.120">
    <property type="match status" value="1"/>
</dbReference>
<feature type="compositionally biased region" description="Basic residues" evidence="4">
    <location>
        <begin position="188"/>
        <end position="201"/>
    </location>
</feature>
<feature type="domain" description="NTR" evidence="5">
    <location>
        <begin position="196"/>
        <end position="318"/>
    </location>
</feature>
<keyword evidence="3" id="KW-1015">Disulfide bond</keyword>
<dbReference type="InterPro" id="IPR010294">
    <property type="entry name" value="ADAMTS_spacer1"/>
</dbReference>
<dbReference type="InterPro" id="IPR018933">
    <property type="entry name" value="Netrin_module_non-TIMP"/>
</dbReference>
<dbReference type="Proteomes" id="UP000438429">
    <property type="component" value="Unassembled WGS sequence"/>
</dbReference>
<accession>A0A6A4T9H4</accession>
<evidence type="ECO:0000256" key="3">
    <source>
        <dbReference type="ARBA" id="ARBA00023157"/>
    </source>
</evidence>
<dbReference type="PANTHER" id="PTHR13723">
    <property type="entry name" value="ADAMTS A DISINTEGRIN AND METALLOPROTEASE WITH THROMBOSPONDIN MOTIFS PROTEASE"/>
    <property type="match status" value="1"/>
</dbReference>
<evidence type="ECO:0000313" key="6">
    <source>
        <dbReference type="EMBL" id="KAF0042733.1"/>
    </source>
</evidence>
<name>A0A6A4T9H4_SCOMX</name>
<proteinExistence type="predicted"/>
<evidence type="ECO:0000256" key="1">
    <source>
        <dbReference type="ARBA" id="ARBA00004613"/>
    </source>
</evidence>
<dbReference type="PANTHER" id="PTHR13723:SF310">
    <property type="entry name" value="ADAMTS-LIKE 5"/>
    <property type="match status" value="1"/>
</dbReference>
<evidence type="ECO:0000256" key="2">
    <source>
        <dbReference type="ARBA" id="ARBA00022525"/>
    </source>
</evidence>
<evidence type="ECO:0000259" key="5">
    <source>
        <dbReference type="PROSITE" id="PS50189"/>
    </source>
</evidence>
<sequence length="331" mass="38553">MQCAAFNNRPLVTGNSFRWSTFHGGSDPCELSCLALGHNFYYNFGRVLDGTACNKEPGAVCVNGRCLVTLQNRHSQFVINGNWKISVPGEYSVAGTKLLYRRSADTWESFEVLATDRNPDIEYEYWLPPDQYDIHHGKSPLRQAHHTASYVPWDQPTTTTTTTSTTRRPPVTTKPPRFLKPVKPPRQSGHHHHHHRPRPHQPRLEREDNHRNLLPQPSPGIFRARVLGKLYRGEETRYDVQILHTYRNGFRLEHREFLWVQNVCDCPRLEDGRQYILMVRRHINYEHTLNRILLEEDSYVVPYRPREDELLRPLERLCSNTGPKHPAELSA</sequence>
<feature type="region of interest" description="Disordered" evidence="4">
    <location>
        <begin position="147"/>
        <end position="217"/>
    </location>
</feature>
<evidence type="ECO:0000313" key="7">
    <source>
        <dbReference type="Proteomes" id="UP000438429"/>
    </source>
</evidence>
<dbReference type="InterPro" id="IPR008993">
    <property type="entry name" value="TIMP-like_OB-fold"/>
</dbReference>
<comment type="subcellular location">
    <subcellularLocation>
        <location evidence="1">Secreted</location>
    </subcellularLocation>
</comment>
<organism evidence="6 7">
    <name type="scientific">Scophthalmus maximus</name>
    <name type="common">Turbot</name>
    <name type="synonym">Psetta maxima</name>
    <dbReference type="NCBI Taxonomy" id="52904"/>
    <lineage>
        <taxon>Eukaryota</taxon>
        <taxon>Metazoa</taxon>
        <taxon>Chordata</taxon>
        <taxon>Craniata</taxon>
        <taxon>Vertebrata</taxon>
        <taxon>Euteleostomi</taxon>
        <taxon>Actinopterygii</taxon>
        <taxon>Neopterygii</taxon>
        <taxon>Teleostei</taxon>
        <taxon>Neoteleostei</taxon>
        <taxon>Acanthomorphata</taxon>
        <taxon>Carangaria</taxon>
        <taxon>Pleuronectiformes</taxon>
        <taxon>Pleuronectoidei</taxon>
        <taxon>Scophthalmidae</taxon>
        <taxon>Scophthalmus</taxon>
    </lineage>
</organism>
<dbReference type="GO" id="GO:0031012">
    <property type="term" value="C:extracellular matrix"/>
    <property type="evidence" value="ECO:0007669"/>
    <property type="project" value="TreeGrafter"/>
</dbReference>
<feature type="compositionally biased region" description="Basic and acidic residues" evidence="4">
    <location>
        <begin position="202"/>
        <end position="211"/>
    </location>
</feature>
<dbReference type="GO" id="GO:0004222">
    <property type="term" value="F:metalloendopeptidase activity"/>
    <property type="evidence" value="ECO:0007669"/>
    <property type="project" value="TreeGrafter"/>
</dbReference>
<evidence type="ECO:0000256" key="4">
    <source>
        <dbReference type="SAM" id="MobiDB-lite"/>
    </source>
</evidence>
<dbReference type="EMBL" id="VEVO01000004">
    <property type="protein sequence ID" value="KAF0042733.1"/>
    <property type="molecule type" value="Genomic_DNA"/>
</dbReference>
<dbReference type="Gene3D" id="2.60.120.830">
    <property type="match status" value="1"/>
</dbReference>
<dbReference type="PROSITE" id="PS50189">
    <property type="entry name" value="NTR"/>
    <property type="match status" value="1"/>
</dbReference>